<name>U5D390_AMBTC</name>
<feature type="transmembrane region" description="Helical" evidence="1">
    <location>
        <begin position="166"/>
        <end position="185"/>
    </location>
</feature>
<accession>U5D390</accession>
<evidence type="ECO:0000259" key="2">
    <source>
        <dbReference type="SMART" id="SM00014"/>
    </source>
</evidence>
<sequence>MDSSSQPTSTNRPSLVTLALTSLIDLDTRLSLYLHSLFLPFPRSLLKLLEISGDGRFWFPIPISLFWFADPKLKIFSLFLLVGSLLDLALVGLLKFTIRRPRPVYNKGMHLTVGVDHWSFPSGHSSRACFVGFFLWLCSDLIEEFFDGWSFMSGLKSWEFVRGDWMIDLHGGFRFAGLVVLWSVATSFSRVLLGRHFVLDVMAGAMLGVLEALFMFHFFRWYSN</sequence>
<dbReference type="SUPFAM" id="SSF48317">
    <property type="entry name" value="Acid phosphatase/Vanadium-dependent haloperoxidase"/>
    <property type="match status" value="1"/>
</dbReference>
<dbReference type="Pfam" id="PF01569">
    <property type="entry name" value="PAP2"/>
    <property type="match status" value="1"/>
</dbReference>
<evidence type="ECO:0000313" key="4">
    <source>
        <dbReference type="Proteomes" id="UP000017836"/>
    </source>
</evidence>
<dbReference type="PANTHER" id="PTHR14969">
    <property type="entry name" value="SPHINGOSINE-1-PHOSPHATE PHOSPHOHYDROLASE"/>
    <property type="match status" value="1"/>
</dbReference>
<dbReference type="InterPro" id="IPR000326">
    <property type="entry name" value="PAP2/HPO"/>
</dbReference>
<feature type="transmembrane region" description="Helical" evidence="1">
    <location>
        <begin position="75"/>
        <end position="94"/>
    </location>
</feature>
<dbReference type="AlphaFoldDB" id="U5D390"/>
<keyword evidence="1" id="KW-0472">Membrane</keyword>
<dbReference type="OrthoDB" id="10266771at2759"/>
<dbReference type="eggNOG" id="KOG4268">
    <property type="taxonomic scope" value="Eukaryota"/>
</dbReference>
<dbReference type="SMART" id="SM00014">
    <property type="entry name" value="acidPPc"/>
    <property type="match status" value="1"/>
</dbReference>
<dbReference type="HOGENOM" id="CLU_072573_4_2_1"/>
<dbReference type="Gene3D" id="1.20.144.10">
    <property type="entry name" value="Phosphatidic acid phosphatase type 2/haloperoxidase"/>
    <property type="match status" value="1"/>
</dbReference>
<feature type="domain" description="Phosphatidic acid phosphatase type 2/haloperoxidase" evidence="2">
    <location>
        <begin position="76"/>
        <end position="216"/>
    </location>
</feature>
<dbReference type="GO" id="GO:0046839">
    <property type="term" value="P:phospholipid dephosphorylation"/>
    <property type="evidence" value="ECO:0000318"/>
    <property type="project" value="GO_Central"/>
</dbReference>
<dbReference type="STRING" id="13333.U5D390"/>
<protein>
    <recommendedName>
        <fullName evidence="2">Phosphatidic acid phosphatase type 2/haloperoxidase domain-containing protein</fullName>
    </recommendedName>
</protein>
<dbReference type="EMBL" id="KI392518">
    <property type="protein sequence ID" value="ERN14833.1"/>
    <property type="molecule type" value="Genomic_DNA"/>
</dbReference>
<keyword evidence="1" id="KW-1133">Transmembrane helix</keyword>
<organism evidence="3 4">
    <name type="scientific">Amborella trichopoda</name>
    <dbReference type="NCBI Taxonomy" id="13333"/>
    <lineage>
        <taxon>Eukaryota</taxon>
        <taxon>Viridiplantae</taxon>
        <taxon>Streptophyta</taxon>
        <taxon>Embryophyta</taxon>
        <taxon>Tracheophyta</taxon>
        <taxon>Spermatophyta</taxon>
        <taxon>Magnoliopsida</taxon>
        <taxon>Amborellales</taxon>
        <taxon>Amborellaceae</taxon>
        <taxon>Amborella</taxon>
    </lineage>
</organism>
<proteinExistence type="predicted"/>
<keyword evidence="1" id="KW-0812">Transmembrane</keyword>
<dbReference type="Gramene" id="ERN14833">
    <property type="protein sequence ID" value="ERN14833"/>
    <property type="gene ID" value="AMTR_s00032p00116380"/>
</dbReference>
<dbReference type="OMA" id="LKINCKF"/>
<dbReference type="Proteomes" id="UP000017836">
    <property type="component" value="Unassembled WGS sequence"/>
</dbReference>
<gene>
    <name evidence="3" type="ORF">AMTR_s00032p00116380</name>
</gene>
<keyword evidence="4" id="KW-1185">Reference proteome</keyword>
<evidence type="ECO:0000313" key="3">
    <source>
        <dbReference type="EMBL" id="ERN14833.1"/>
    </source>
</evidence>
<dbReference type="PANTHER" id="PTHR14969:SF13">
    <property type="entry name" value="AT30094P"/>
    <property type="match status" value="1"/>
</dbReference>
<dbReference type="GO" id="GO:0016020">
    <property type="term" value="C:membrane"/>
    <property type="evidence" value="ECO:0000318"/>
    <property type="project" value="GO_Central"/>
</dbReference>
<reference evidence="4" key="1">
    <citation type="journal article" date="2013" name="Science">
        <title>The Amborella genome and the evolution of flowering plants.</title>
        <authorList>
            <consortium name="Amborella Genome Project"/>
        </authorList>
    </citation>
    <scope>NUCLEOTIDE SEQUENCE [LARGE SCALE GENOMIC DNA]</scope>
</reference>
<evidence type="ECO:0000256" key="1">
    <source>
        <dbReference type="SAM" id="Phobius"/>
    </source>
</evidence>
<dbReference type="GO" id="GO:0042392">
    <property type="term" value="F:sphingosine-1-phosphate phosphatase activity"/>
    <property type="evidence" value="ECO:0000318"/>
    <property type="project" value="GO_Central"/>
</dbReference>
<feature type="transmembrane region" description="Helical" evidence="1">
    <location>
        <begin position="197"/>
        <end position="219"/>
    </location>
</feature>
<dbReference type="KEGG" id="atr:18443105"/>
<dbReference type="InterPro" id="IPR036938">
    <property type="entry name" value="PAP2/HPO_sf"/>
</dbReference>